<organism evidence="2 3">
    <name type="scientific">Pseudocercospora fijiensis (strain CIRAD86)</name>
    <name type="common">Black leaf streak disease fungus</name>
    <name type="synonym">Mycosphaerella fijiensis</name>
    <dbReference type="NCBI Taxonomy" id="383855"/>
    <lineage>
        <taxon>Eukaryota</taxon>
        <taxon>Fungi</taxon>
        <taxon>Dikarya</taxon>
        <taxon>Ascomycota</taxon>
        <taxon>Pezizomycotina</taxon>
        <taxon>Dothideomycetes</taxon>
        <taxon>Dothideomycetidae</taxon>
        <taxon>Mycosphaerellales</taxon>
        <taxon>Mycosphaerellaceae</taxon>
        <taxon>Pseudocercospora</taxon>
    </lineage>
</organism>
<dbReference type="KEGG" id="pfj:MYCFIDRAFT_175794"/>
<dbReference type="HOGENOM" id="CLU_1225232_0_0_1"/>
<feature type="compositionally biased region" description="Polar residues" evidence="1">
    <location>
        <begin position="67"/>
        <end position="76"/>
    </location>
</feature>
<dbReference type="AlphaFoldDB" id="M3AYM5"/>
<dbReference type="EMBL" id="KB446559">
    <property type="protein sequence ID" value="EME82253.1"/>
    <property type="molecule type" value="Genomic_DNA"/>
</dbReference>
<accession>M3AYM5</accession>
<evidence type="ECO:0000313" key="2">
    <source>
        <dbReference type="EMBL" id="EME82253.1"/>
    </source>
</evidence>
<dbReference type="Proteomes" id="UP000016932">
    <property type="component" value="Unassembled WGS sequence"/>
</dbReference>
<dbReference type="VEuPathDB" id="FungiDB:MYCFIDRAFT_175794"/>
<protein>
    <submittedName>
        <fullName evidence="2">Uncharacterized protein</fullName>
    </submittedName>
</protein>
<feature type="region of interest" description="Disordered" evidence="1">
    <location>
        <begin position="57"/>
        <end position="82"/>
    </location>
</feature>
<dbReference type="GeneID" id="19333439"/>
<keyword evidence="3" id="KW-1185">Reference proteome</keyword>
<reference evidence="2 3" key="1">
    <citation type="journal article" date="2012" name="PLoS Pathog.">
        <title>Diverse lifestyles and strategies of plant pathogenesis encoded in the genomes of eighteen Dothideomycetes fungi.</title>
        <authorList>
            <person name="Ohm R.A."/>
            <person name="Feau N."/>
            <person name="Henrissat B."/>
            <person name="Schoch C.L."/>
            <person name="Horwitz B.A."/>
            <person name="Barry K.W."/>
            <person name="Condon B.J."/>
            <person name="Copeland A.C."/>
            <person name="Dhillon B."/>
            <person name="Glaser F."/>
            <person name="Hesse C.N."/>
            <person name="Kosti I."/>
            <person name="LaButti K."/>
            <person name="Lindquist E.A."/>
            <person name="Lucas S."/>
            <person name="Salamov A.A."/>
            <person name="Bradshaw R.E."/>
            <person name="Ciuffetti L."/>
            <person name="Hamelin R.C."/>
            <person name="Kema G.H.J."/>
            <person name="Lawrence C."/>
            <person name="Scott J.A."/>
            <person name="Spatafora J.W."/>
            <person name="Turgeon B.G."/>
            <person name="de Wit P.J.G.M."/>
            <person name="Zhong S."/>
            <person name="Goodwin S.B."/>
            <person name="Grigoriev I.V."/>
        </authorList>
    </citation>
    <scope>NUCLEOTIDE SEQUENCE [LARGE SCALE GENOMIC DNA]</scope>
    <source>
        <strain evidence="2 3">CIRAD86</strain>
    </source>
</reference>
<evidence type="ECO:0000313" key="3">
    <source>
        <dbReference type="Proteomes" id="UP000016932"/>
    </source>
</evidence>
<name>M3AYM5_PSEFD</name>
<dbReference type="RefSeq" id="XP_007927654.1">
    <property type="nucleotide sequence ID" value="XM_007929463.1"/>
</dbReference>
<sequence>MLKWIWLQTLASEGGKPEAGGSAFGACVKSNPEVLAASSQHTRTYVIYANMARGVGPNRRREAAEDTTPSILNTEEGNQRKDTYDEQKLDVWRCPAVCWGIVPGHVYQDQTGDAEYRAMPVHPRALTPTHIICKHVDFSYTGNYNDSNTGEEQCCDTIAAEQPRPKICQVQKHIPAFAMEFRATQPPWTWCTSSYMGARVSIYQQLQGWHGRGTGQSDIGMYISGL</sequence>
<evidence type="ECO:0000256" key="1">
    <source>
        <dbReference type="SAM" id="MobiDB-lite"/>
    </source>
</evidence>
<proteinExistence type="predicted"/>
<gene>
    <name evidence="2" type="ORF">MYCFIDRAFT_175794</name>
</gene>